<feature type="non-terminal residue" evidence="2">
    <location>
        <position position="97"/>
    </location>
</feature>
<feature type="domain" description="IMP dehydrogenase/GMP reductase" evidence="1">
    <location>
        <begin position="12"/>
        <end position="74"/>
    </location>
</feature>
<dbReference type="InterPro" id="IPR001093">
    <property type="entry name" value="IMP_DH_GMPRt"/>
</dbReference>
<feature type="non-terminal residue" evidence="2">
    <location>
        <position position="1"/>
    </location>
</feature>
<protein>
    <recommendedName>
        <fullName evidence="1">IMP dehydrogenase/GMP reductase domain-containing protein</fullName>
    </recommendedName>
</protein>
<name>A0A382Y4Q3_9ZZZZ</name>
<reference evidence="2" key="1">
    <citation type="submission" date="2018-05" db="EMBL/GenBank/DDBJ databases">
        <authorList>
            <person name="Lanie J.A."/>
            <person name="Ng W.-L."/>
            <person name="Kazmierczak K.M."/>
            <person name="Andrzejewski T.M."/>
            <person name="Davidsen T.M."/>
            <person name="Wayne K.J."/>
            <person name="Tettelin H."/>
            <person name="Glass J.I."/>
            <person name="Rusch D."/>
            <person name="Podicherti R."/>
            <person name="Tsui H.-C.T."/>
            <person name="Winkler M.E."/>
        </authorList>
    </citation>
    <scope>NUCLEOTIDE SEQUENCE</scope>
</reference>
<evidence type="ECO:0000259" key="1">
    <source>
        <dbReference type="Pfam" id="PF00478"/>
    </source>
</evidence>
<sequence length="97" mass="10672">VEVPRFKDLRRAYGFDEVAIVPGDVTVNPDQTNIDFNIGEFKFSVPFMASSLDAVASPDFAVDFGKKGGLAVMNLEGIYTRYDDPTDVIKEIIVAPQ</sequence>
<proteinExistence type="predicted"/>
<dbReference type="AlphaFoldDB" id="A0A382Y4Q3"/>
<gene>
    <name evidence="2" type="ORF">METZ01_LOCUS430322</name>
</gene>
<dbReference type="Pfam" id="PF00478">
    <property type="entry name" value="IMPDH"/>
    <property type="match status" value="1"/>
</dbReference>
<dbReference type="Gene3D" id="3.20.20.70">
    <property type="entry name" value="Aldolase class I"/>
    <property type="match status" value="1"/>
</dbReference>
<evidence type="ECO:0000313" key="2">
    <source>
        <dbReference type="EMBL" id="SVD77468.1"/>
    </source>
</evidence>
<organism evidence="2">
    <name type="scientific">marine metagenome</name>
    <dbReference type="NCBI Taxonomy" id="408172"/>
    <lineage>
        <taxon>unclassified sequences</taxon>
        <taxon>metagenomes</taxon>
        <taxon>ecological metagenomes</taxon>
    </lineage>
</organism>
<dbReference type="InterPro" id="IPR013785">
    <property type="entry name" value="Aldolase_TIM"/>
</dbReference>
<dbReference type="GO" id="GO:0003824">
    <property type="term" value="F:catalytic activity"/>
    <property type="evidence" value="ECO:0007669"/>
    <property type="project" value="InterPro"/>
</dbReference>
<dbReference type="SUPFAM" id="SSF51412">
    <property type="entry name" value="Inosine monophosphate dehydrogenase (IMPDH)"/>
    <property type="match status" value="1"/>
</dbReference>
<dbReference type="EMBL" id="UINC01172404">
    <property type="protein sequence ID" value="SVD77468.1"/>
    <property type="molecule type" value="Genomic_DNA"/>
</dbReference>
<accession>A0A382Y4Q3</accession>